<dbReference type="AlphaFoldDB" id="A0AAE4J1J5"/>
<dbReference type="Pfam" id="PF20505">
    <property type="entry name" value="DUF6731"/>
    <property type="match status" value="1"/>
</dbReference>
<reference evidence="1" key="1">
    <citation type="submission" date="2022-11" db="EMBL/GenBank/DDBJ databases">
        <title>blaNDM-1 and qnrB1 co-producing ST413 Enterobacter.</title>
        <authorList>
            <person name="Halder G."/>
            <person name="Chaudhuri B."/>
            <person name="Dutta S."/>
        </authorList>
    </citation>
    <scope>NUCLEOTIDE SEQUENCE</scope>
    <source>
        <strain evidence="1">PEER684</strain>
    </source>
</reference>
<proteinExistence type="predicted"/>
<dbReference type="InterPro" id="IPR046618">
    <property type="entry name" value="DUF6731"/>
</dbReference>
<sequence>MKTSIINGSEVSRLSVAIQFEALRDEEYDTSFEIGGFTREVWGLVFDRFPESVCGQFRKFRDTDIPEIGLPGEDAEQIELEDGEGLIEKNFFIYYEENNILAWHRNNHSSGINQFVNFLSSTAGIRVSAGPILQSDAIARLMSGDIELKKIEITLPRPTNPALYPDDDFGSGILGMMNDADADSLKISMGVDLRRADTEGRLTNRLKRTLRNLMRNGATTARAHVFEDGIEYPIDLVADRVFSWQSVETNSHFPPSFTMYGIIDTAKAECQEALDGYFGAMEDALL</sequence>
<accession>A0AAE4J1J5</accession>
<dbReference type="Proteomes" id="UP001185068">
    <property type="component" value="Unassembled WGS sequence"/>
</dbReference>
<evidence type="ECO:0000313" key="2">
    <source>
        <dbReference type="Proteomes" id="UP001185068"/>
    </source>
</evidence>
<comment type="caution">
    <text evidence="1">The sequence shown here is derived from an EMBL/GenBank/DDBJ whole genome shotgun (WGS) entry which is preliminary data.</text>
</comment>
<evidence type="ECO:0000313" key="1">
    <source>
        <dbReference type="EMBL" id="MDR9947304.1"/>
    </source>
</evidence>
<gene>
    <name evidence="1" type="ORF">MX989_14565</name>
</gene>
<organism evidence="1 2">
    <name type="scientific">Enterobacter sichuanensis</name>
    <dbReference type="NCBI Taxonomy" id="2071710"/>
    <lineage>
        <taxon>Bacteria</taxon>
        <taxon>Pseudomonadati</taxon>
        <taxon>Pseudomonadota</taxon>
        <taxon>Gammaproteobacteria</taxon>
        <taxon>Enterobacterales</taxon>
        <taxon>Enterobacteriaceae</taxon>
        <taxon>Enterobacter</taxon>
        <taxon>Enterobacter cloacae complex</taxon>
    </lineage>
</organism>
<protein>
    <submittedName>
        <fullName evidence="1">Uncharacterized protein</fullName>
    </submittedName>
</protein>
<name>A0AAE4J1J5_9ENTR</name>
<dbReference type="EMBL" id="JALLIR010000001">
    <property type="protein sequence ID" value="MDR9947304.1"/>
    <property type="molecule type" value="Genomic_DNA"/>
</dbReference>
<dbReference type="RefSeq" id="WP_310822279.1">
    <property type="nucleotide sequence ID" value="NZ_JALLIR010000001.1"/>
</dbReference>